<reference evidence="2" key="1">
    <citation type="submission" date="2016-10" db="EMBL/GenBank/DDBJ databases">
        <authorList>
            <person name="Varghese N."/>
            <person name="Submissions S."/>
        </authorList>
    </citation>
    <scope>NUCLEOTIDE SEQUENCE [LARGE SCALE GENOMIC DNA]</scope>
    <source>
        <strain evidence="2">BS3660</strain>
    </source>
</reference>
<proteinExistence type="predicted"/>
<keyword evidence="2" id="KW-1185">Reference proteome</keyword>
<dbReference type="Proteomes" id="UP000198542">
    <property type="component" value="Unassembled WGS sequence"/>
</dbReference>
<dbReference type="RefSeq" id="WP_057712743.1">
    <property type="nucleotide sequence ID" value="NZ_CATKQF010000073.1"/>
</dbReference>
<organism evidence="1 2">
    <name type="scientific">Pseudomonas jessenii</name>
    <dbReference type="NCBI Taxonomy" id="77298"/>
    <lineage>
        <taxon>Bacteria</taxon>
        <taxon>Pseudomonadati</taxon>
        <taxon>Pseudomonadota</taxon>
        <taxon>Gammaproteobacteria</taxon>
        <taxon>Pseudomonadales</taxon>
        <taxon>Pseudomonadaceae</taxon>
        <taxon>Pseudomonas</taxon>
    </lineage>
</organism>
<dbReference type="EMBL" id="FNTC01000002">
    <property type="protein sequence ID" value="SEB53279.1"/>
    <property type="molecule type" value="Genomic_DNA"/>
</dbReference>
<sequence>MQISFTIDAQAFEQEQKEPVKKTLKISDTEIAHALQRIAKASLTEYLKMLVEGGMPSRADEAKQDRLLYLIQSYFGQTLPTESQISTIFQLTQSQSKTLLKNTVSRFRNQLDEILQHSMRAVIESAEHAQTVYLVVISSDVIRDELNMLITQNEPTFKPIIKRKGSAGQFEISEDSHALLCRTLGLNAVQ</sequence>
<dbReference type="AlphaFoldDB" id="A0A231GBU6"/>
<gene>
    <name evidence="1" type="ORF">SAMN04490187_0803</name>
</gene>
<evidence type="ECO:0000313" key="2">
    <source>
        <dbReference type="Proteomes" id="UP000198542"/>
    </source>
</evidence>
<name>A0A231GBU6_PSEJE</name>
<evidence type="ECO:0000313" key="1">
    <source>
        <dbReference type="EMBL" id="SEB53279.1"/>
    </source>
</evidence>
<protein>
    <submittedName>
        <fullName evidence="1">Uncharacterized protein</fullName>
    </submittedName>
</protein>
<accession>A0A231GBU6</accession>